<proteinExistence type="predicted"/>
<dbReference type="InterPro" id="IPR036390">
    <property type="entry name" value="WH_DNA-bd_sf"/>
</dbReference>
<dbReference type="PATRIC" id="fig|1605367.3.peg.1146"/>
<dbReference type="GO" id="GO:0005829">
    <property type="term" value="C:cytosol"/>
    <property type="evidence" value="ECO:0007669"/>
    <property type="project" value="TreeGrafter"/>
</dbReference>
<evidence type="ECO:0000313" key="2">
    <source>
        <dbReference type="Proteomes" id="UP000050454"/>
    </source>
</evidence>
<comment type="caution">
    <text evidence="1">The sequence shown here is derived from an EMBL/GenBank/DDBJ whole genome shotgun (WGS) entry which is preliminary data.</text>
</comment>
<dbReference type="Proteomes" id="UP000050454">
    <property type="component" value="Unassembled WGS sequence"/>
</dbReference>
<dbReference type="OrthoDB" id="213028at2"/>
<dbReference type="SUPFAM" id="SSF46785">
    <property type="entry name" value="Winged helix' DNA-binding domain"/>
    <property type="match status" value="1"/>
</dbReference>
<dbReference type="AlphaFoldDB" id="A0A0N8H996"/>
<dbReference type="RefSeq" id="WP_055151630.1">
    <property type="nucleotide sequence ID" value="NZ_JXSZ01000015.1"/>
</dbReference>
<dbReference type="STRING" id="1605367.AFM12_18530"/>
<dbReference type="PANTHER" id="PTHR33221:SF15">
    <property type="entry name" value="HTH-TYPE TRANSCRIPTIONAL REGULATOR YWGB-RELATED"/>
    <property type="match status" value="1"/>
</dbReference>
<dbReference type="GO" id="GO:0003700">
    <property type="term" value="F:DNA-binding transcription factor activity"/>
    <property type="evidence" value="ECO:0007669"/>
    <property type="project" value="TreeGrafter"/>
</dbReference>
<evidence type="ECO:0000313" key="1">
    <source>
        <dbReference type="EMBL" id="KPM46756.1"/>
    </source>
</evidence>
<dbReference type="InterPro" id="IPR036388">
    <property type="entry name" value="WH-like_DNA-bd_sf"/>
</dbReference>
<gene>
    <name evidence="1" type="ORF">AFM12_18530</name>
</gene>
<dbReference type="Pfam" id="PF02082">
    <property type="entry name" value="Rrf2"/>
    <property type="match status" value="1"/>
</dbReference>
<dbReference type="PROSITE" id="PS51197">
    <property type="entry name" value="HTH_RRF2_2"/>
    <property type="match status" value="1"/>
</dbReference>
<name>A0A0N8H996_9BACT</name>
<dbReference type="Gene3D" id="1.10.10.10">
    <property type="entry name" value="Winged helix-like DNA-binding domain superfamily/Winged helix DNA-binding domain"/>
    <property type="match status" value="1"/>
</dbReference>
<dbReference type="EMBL" id="LGTQ01000015">
    <property type="protein sequence ID" value="KPM46756.1"/>
    <property type="molecule type" value="Genomic_DNA"/>
</dbReference>
<protein>
    <submittedName>
        <fullName evidence="1">Rrf2 family transcriptional regulator</fullName>
    </submittedName>
</protein>
<accession>A0A0N8H996</accession>
<dbReference type="InterPro" id="IPR000944">
    <property type="entry name" value="Tscrpt_reg_Rrf2"/>
</dbReference>
<dbReference type="PANTHER" id="PTHR33221">
    <property type="entry name" value="WINGED HELIX-TURN-HELIX TRANSCRIPTIONAL REGULATOR, RRF2 FAMILY"/>
    <property type="match status" value="1"/>
</dbReference>
<keyword evidence="2" id="KW-1185">Reference proteome</keyword>
<organism evidence="1 2">
    <name type="scientific">Jiulongibacter sediminis</name>
    <dbReference type="NCBI Taxonomy" id="1605367"/>
    <lineage>
        <taxon>Bacteria</taxon>
        <taxon>Pseudomonadati</taxon>
        <taxon>Bacteroidota</taxon>
        <taxon>Cytophagia</taxon>
        <taxon>Cytophagales</taxon>
        <taxon>Leadbetterellaceae</taxon>
        <taxon>Jiulongibacter</taxon>
    </lineage>
</organism>
<sequence length="136" mass="14898">MNNTRFATALHILTLLADSNEEWISSEWIASSINVNPVVVRRELSVLNEAGLVLSRKGKAGGSALAKNSSDITLDSIYRAVKNSEVLGKRNEKTNPQCPIGKEINAKLDGLFSSIDDSVIRELQGRTLESFVAEFH</sequence>
<reference evidence="1 2" key="1">
    <citation type="submission" date="2015-07" db="EMBL/GenBank/DDBJ databases">
        <title>The draft genome sequence of Leadbetterella sp. JN14-9.</title>
        <authorList>
            <person name="Liu Y."/>
            <person name="Du J."/>
            <person name="Shao Z."/>
        </authorList>
    </citation>
    <scope>NUCLEOTIDE SEQUENCE [LARGE SCALE GENOMIC DNA]</scope>
    <source>
        <strain evidence="1 2">JN14-9</strain>
    </source>
</reference>